<dbReference type="EMBL" id="MHPA01000006">
    <property type="protein sequence ID" value="OGZ73829.1"/>
    <property type="molecule type" value="Genomic_DNA"/>
</dbReference>
<feature type="transmembrane region" description="Helical" evidence="1">
    <location>
        <begin position="29"/>
        <end position="50"/>
    </location>
</feature>
<dbReference type="GO" id="GO:0006974">
    <property type="term" value="P:DNA damage response"/>
    <property type="evidence" value="ECO:0007669"/>
    <property type="project" value="TreeGrafter"/>
</dbReference>
<name>A0A1G2IGC0_9BACT</name>
<protein>
    <recommendedName>
        <fullName evidence="4">DUF541 domain-containing protein</fullName>
    </recommendedName>
</protein>
<dbReference type="STRING" id="1802214.A2908_01310"/>
<dbReference type="PANTHER" id="PTHR34387:SF1">
    <property type="entry name" value="PERIPLASMIC IMMUNOGENIC PROTEIN"/>
    <property type="match status" value="1"/>
</dbReference>
<evidence type="ECO:0008006" key="4">
    <source>
        <dbReference type="Google" id="ProtNLM"/>
    </source>
</evidence>
<dbReference type="Gene3D" id="3.30.110.170">
    <property type="entry name" value="Protein of unknown function (DUF541), domain 1"/>
    <property type="match status" value="1"/>
</dbReference>
<keyword evidence="1" id="KW-0472">Membrane</keyword>
<evidence type="ECO:0000313" key="3">
    <source>
        <dbReference type="Proteomes" id="UP000176774"/>
    </source>
</evidence>
<dbReference type="AlphaFoldDB" id="A0A1G2IGC0"/>
<sequence length="286" mass="31512">METEVKTTNSIETSHSLDTTHTLDLSDKLYKVMIGIAAVGAIFLVGELLYQFKSLPQNMPREISVSGEGKAYIKPDIATISFGVNTREMKSQDAVNKNNETMNAVIKTVKDLGVDQKDIQTTLYNLTPVYEYDYPVMMPSSIGASEKMYPVPSRGERVFKGYSLDQQIFVKIRNFDNINPVLDKAAAAGATTIGELQFTIDDPEKVRAEAREKAIAQAKEKMDSLVKQSGLHVGKLVNVYEGYSNYPQPLYGMGGASLEKSADVAPQIQTGQMEVSTTVTLTYQVK</sequence>
<evidence type="ECO:0000313" key="2">
    <source>
        <dbReference type="EMBL" id="OGZ73829.1"/>
    </source>
</evidence>
<keyword evidence="1" id="KW-0812">Transmembrane</keyword>
<comment type="caution">
    <text evidence="2">The sequence shown here is derived from an EMBL/GenBank/DDBJ whole genome shotgun (WGS) entry which is preliminary data.</text>
</comment>
<dbReference type="Gene3D" id="3.30.70.2970">
    <property type="entry name" value="Protein of unknown function (DUF541), domain 2"/>
    <property type="match status" value="1"/>
</dbReference>
<organism evidence="2 3">
    <name type="scientific">Candidatus Staskawiczbacteria bacterium RIFCSPLOWO2_01_FULL_38_12b</name>
    <dbReference type="NCBI Taxonomy" id="1802214"/>
    <lineage>
        <taxon>Bacteria</taxon>
        <taxon>Candidatus Staskawicziibacteriota</taxon>
    </lineage>
</organism>
<reference evidence="2 3" key="1">
    <citation type="journal article" date="2016" name="Nat. Commun.">
        <title>Thousands of microbial genomes shed light on interconnected biogeochemical processes in an aquifer system.</title>
        <authorList>
            <person name="Anantharaman K."/>
            <person name="Brown C.T."/>
            <person name="Hug L.A."/>
            <person name="Sharon I."/>
            <person name="Castelle C.J."/>
            <person name="Probst A.J."/>
            <person name="Thomas B.C."/>
            <person name="Singh A."/>
            <person name="Wilkins M.J."/>
            <person name="Karaoz U."/>
            <person name="Brodie E.L."/>
            <person name="Williams K.H."/>
            <person name="Hubbard S.S."/>
            <person name="Banfield J.F."/>
        </authorList>
    </citation>
    <scope>NUCLEOTIDE SEQUENCE [LARGE SCALE GENOMIC DNA]</scope>
</reference>
<dbReference type="InterPro" id="IPR052022">
    <property type="entry name" value="26kDa_periplasmic_antigen"/>
</dbReference>
<evidence type="ECO:0000256" key="1">
    <source>
        <dbReference type="SAM" id="Phobius"/>
    </source>
</evidence>
<dbReference type="Proteomes" id="UP000176774">
    <property type="component" value="Unassembled WGS sequence"/>
</dbReference>
<proteinExistence type="predicted"/>
<accession>A0A1G2IGC0</accession>
<keyword evidence="1" id="KW-1133">Transmembrane helix</keyword>
<dbReference type="PANTHER" id="PTHR34387">
    <property type="entry name" value="SLR1258 PROTEIN"/>
    <property type="match status" value="1"/>
</dbReference>
<dbReference type="InterPro" id="IPR007497">
    <property type="entry name" value="SIMPL/DUF541"/>
</dbReference>
<gene>
    <name evidence="2" type="ORF">A2908_01310</name>
</gene>
<dbReference type="Pfam" id="PF04402">
    <property type="entry name" value="SIMPL"/>
    <property type="match status" value="1"/>
</dbReference>